<dbReference type="EnsemblMetazoa" id="CLYHEMT003125.1">
    <property type="protein sequence ID" value="CLYHEMP003125.1"/>
    <property type="gene ID" value="CLYHEMG003125"/>
</dbReference>
<dbReference type="AlphaFoldDB" id="A0A7M5V480"/>
<feature type="signal peptide" evidence="1">
    <location>
        <begin position="1"/>
        <end position="22"/>
    </location>
</feature>
<keyword evidence="3" id="KW-1185">Reference proteome</keyword>
<protein>
    <submittedName>
        <fullName evidence="2">Uncharacterized protein</fullName>
    </submittedName>
</protein>
<name>A0A7M5V480_9CNID</name>
<proteinExistence type="predicted"/>
<organism evidence="2 3">
    <name type="scientific">Clytia hemisphaerica</name>
    <dbReference type="NCBI Taxonomy" id="252671"/>
    <lineage>
        <taxon>Eukaryota</taxon>
        <taxon>Metazoa</taxon>
        <taxon>Cnidaria</taxon>
        <taxon>Hydrozoa</taxon>
        <taxon>Hydroidolina</taxon>
        <taxon>Leptothecata</taxon>
        <taxon>Obeliida</taxon>
        <taxon>Clytiidae</taxon>
        <taxon>Clytia</taxon>
    </lineage>
</organism>
<evidence type="ECO:0000313" key="3">
    <source>
        <dbReference type="Proteomes" id="UP000594262"/>
    </source>
</evidence>
<accession>A0A7M5V480</accession>
<dbReference type="GeneID" id="136814374"/>
<dbReference type="Proteomes" id="UP000594262">
    <property type="component" value="Unplaced"/>
</dbReference>
<reference evidence="2" key="1">
    <citation type="submission" date="2021-01" db="UniProtKB">
        <authorList>
            <consortium name="EnsemblMetazoa"/>
        </authorList>
    </citation>
    <scope>IDENTIFICATION</scope>
</reference>
<evidence type="ECO:0000256" key="1">
    <source>
        <dbReference type="SAM" id="SignalP"/>
    </source>
</evidence>
<keyword evidence="1" id="KW-0732">Signal</keyword>
<evidence type="ECO:0000313" key="2">
    <source>
        <dbReference type="EnsemblMetazoa" id="CLYHEMP003125.1"/>
    </source>
</evidence>
<sequence length="159" mass="18503">MDSTHLCTLLTLGVVFFSTTSAQPYLRPSYPLKYQRSIPYEPGYEANPIRWGKRNSLYQDTEDAGLWGKRQEELGEGLWGKRDIDDVRLYSKRVQLKPRQDPEIMTTNDISDLLERDNKAMVESLVKLRLDVDEALRHFNIIEIQEDKRQDLESAGLWG</sequence>
<dbReference type="RefSeq" id="XP_066927007.1">
    <property type="nucleotide sequence ID" value="XM_067070906.1"/>
</dbReference>
<feature type="chain" id="PRO_5029855060" evidence="1">
    <location>
        <begin position="23"/>
        <end position="159"/>
    </location>
</feature>